<name>A0A8K0ETU3_BRALA</name>
<accession>A0A8K0ETU3</accession>
<proteinExistence type="predicted"/>
<evidence type="ECO:0000313" key="2">
    <source>
        <dbReference type="Proteomes" id="UP000838412"/>
    </source>
</evidence>
<protein>
    <submittedName>
        <fullName evidence="1">Hypp2636 protein</fullName>
    </submittedName>
</protein>
<keyword evidence="2" id="KW-1185">Reference proteome</keyword>
<evidence type="ECO:0000313" key="1">
    <source>
        <dbReference type="EMBL" id="CAH1263141.1"/>
    </source>
</evidence>
<sequence length="232" mass="24801">MLFSLIRLVKGDTYVGAGLDKQVRRSQVLHSHVRATPTGEDGGRLGGKGDEPGIWEAVLPGNPRWVDDGTIPGADDVSRVNHAAVTCQVTMGDGWMDGRMGGVGDDVSSSVQLRHACPCLTEPAMDGSAGWPLVAQGRGGSAPVRNRLSLNREVVSQTTQPHVAHQSLGTSSAVLAEPEGVSESSRGAWSSPPGARLWKRLCYTDVVRESHDKPMSDFCTCFYRTLPLVDEP</sequence>
<organism evidence="1 2">
    <name type="scientific">Branchiostoma lanceolatum</name>
    <name type="common">Common lancelet</name>
    <name type="synonym">Amphioxus lanceolatum</name>
    <dbReference type="NCBI Taxonomy" id="7740"/>
    <lineage>
        <taxon>Eukaryota</taxon>
        <taxon>Metazoa</taxon>
        <taxon>Chordata</taxon>
        <taxon>Cephalochordata</taxon>
        <taxon>Leptocardii</taxon>
        <taxon>Amphioxiformes</taxon>
        <taxon>Branchiostomatidae</taxon>
        <taxon>Branchiostoma</taxon>
    </lineage>
</organism>
<gene>
    <name evidence="1" type="primary">Hypp2636</name>
    <name evidence="1" type="ORF">BLAG_LOCUS17933</name>
</gene>
<dbReference type="Proteomes" id="UP000838412">
    <property type="component" value="Chromosome 4"/>
</dbReference>
<dbReference type="AlphaFoldDB" id="A0A8K0ETU3"/>
<dbReference type="EMBL" id="OV696689">
    <property type="protein sequence ID" value="CAH1263141.1"/>
    <property type="molecule type" value="Genomic_DNA"/>
</dbReference>
<reference evidence="1" key="1">
    <citation type="submission" date="2022-01" db="EMBL/GenBank/DDBJ databases">
        <authorList>
            <person name="Braso-Vives M."/>
        </authorList>
    </citation>
    <scope>NUCLEOTIDE SEQUENCE</scope>
</reference>